<dbReference type="EMBL" id="FMTS01000003">
    <property type="protein sequence ID" value="SCW63867.1"/>
    <property type="molecule type" value="Genomic_DNA"/>
</dbReference>
<feature type="transmembrane region" description="Helical" evidence="1">
    <location>
        <begin position="206"/>
        <end position="225"/>
    </location>
</feature>
<keyword evidence="1" id="KW-0812">Transmembrane</keyword>
<dbReference type="AlphaFoldDB" id="A0A1G4S4J6"/>
<feature type="transmembrane region" description="Helical" evidence="1">
    <location>
        <begin position="172"/>
        <end position="194"/>
    </location>
</feature>
<feature type="transmembrane region" description="Helical" evidence="1">
    <location>
        <begin position="370"/>
        <end position="387"/>
    </location>
</feature>
<accession>A0A1G4S4J6</accession>
<keyword evidence="1" id="KW-0472">Membrane</keyword>
<feature type="transmembrane region" description="Helical" evidence="1">
    <location>
        <begin position="347"/>
        <end position="364"/>
    </location>
</feature>
<keyword evidence="1" id="KW-1133">Transmembrane helix</keyword>
<dbReference type="OrthoDB" id="7169622at2"/>
<evidence type="ECO:0000313" key="2">
    <source>
        <dbReference type="EMBL" id="SCW63867.1"/>
    </source>
</evidence>
<evidence type="ECO:0008006" key="4">
    <source>
        <dbReference type="Google" id="ProtNLM"/>
    </source>
</evidence>
<feature type="transmembrane region" description="Helical" evidence="1">
    <location>
        <begin position="269"/>
        <end position="286"/>
    </location>
</feature>
<reference evidence="3" key="1">
    <citation type="submission" date="2016-10" db="EMBL/GenBank/DDBJ databases">
        <authorList>
            <person name="Varghese N."/>
            <person name="Submissions S."/>
        </authorList>
    </citation>
    <scope>NUCLEOTIDE SEQUENCE [LARGE SCALE GENOMIC DNA]</scope>
    <source>
        <strain evidence="3">CGMCC 1.3431</strain>
    </source>
</reference>
<sequence length="410" mass="44500">MVKLNLPRLPGRTSPALVPALYWLPVLFFLPLIVGIIAKLYRSKYIFSEYQSVACAGLKALQGAPIYALDLQCPGMRAASFVYLPGVAQVAAFFERILTEPGFLVLYLVFYLAAAAALIYFPLFARKTPGNWRDKLPFAVFLSSSAFMLGNIAVILHGLVLVSALAIEISPWLFIAAVAVAAWVKPTFLTYLMVILLLDIPLRRRVGLMATGILIGLLPLAHFILTGGALTQQWYALLSHYVYEVTPGVGFFGWTSLIGLDPAHIGVKLAYLVFAGLISLSGLALVKGLQLNRSERIWLGLSLAALLIPRIMSEDICLIGPGLLILANKSAVLTGRGQGVLRNGRGIVLALCVFALAGALTGLADYSEPVALLGLCLYVLWLGQHMIRTRLPYILAPYVMFARKSETAVN</sequence>
<evidence type="ECO:0000313" key="3">
    <source>
        <dbReference type="Proteomes" id="UP000199150"/>
    </source>
</evidence>
<proteinExistence type="predicted"/>
<feature type="transmembrane region" description="Helical" evidence="1">
    <location>
        <begin position="237"/>
        <end position="257"/>
    </location>
</feature>
<gene>
    <name evidence="2" type="ORF">SAMN02927928_2407</name>
</gene>
<feature type="transmembrane region" description="Helical" evidence="1">
    <location>
        <begin position="20"/>
        <end position="41"/>
    </location>
</feature>
<dbReference type="STRING" id="260084.SAMN02927928_2407"/>
<organism evidence="2 3">
    <name type="scientific">Asticcacaulis taihuensis</name>
    <dbReference type="NCBI Taxonomy" id="260084"/>
    <lineage>
        <taxon>Bacteria</taxon>
        <taxon>Pseudomonadati</taxon>
        <taxon>Pseudomonadota</taxon>
        <taxon>Alphaproteobacteria</taxon>
        <taxon>Caulobacterales</taxon>
        <taxon>Caulobacteraceae</taxon>
        <taxon>Asticcacaulis</taxon>
    </lineage>
</organism>
<keyword evidence="3" id="KW-1185">Reference proteome</keyword>
<evidence type="ECO:0000256" key="1">
    <source>
        <dbReference type="SAM" id="Phobius"/>
    </source>
</evidence>
<name>A0A1G4S4J6_9CAUL</name>
<feature type="transmembrane region" description="Helical" evidence="1">
    <location>
        <begin position="104"/>
        <end position="124"/>
    </location>
</feature>
<dbReference type="RefSeq" id="WP_090648135.1">
    <property type="nucleotide sequence ID" value="NZ_CBCRYE010000001.1"/>
</dbReference>
<dbReference type="Proteomes" id="UP000199150">
    <property type="component" value="Unassembled WGS sequence"/>
</dbReference>
<feature type="transmembrane region" description="Helical" evidence="1">
    <location>
        <begin position="136"/>
        <end position="166"/>
    </location>
</feature>
<protein>
    <recommendedName>
        <fullName evidence="4">DUF2029 domain-containing protein</fullName>
    </recommendedName>
</protein>